<feature type="compositionally biased region" description="Polar residues" evidence="6">
    <location>
        <begin position="580"/>
        <end position="589"/>
    </location>
</feature>
<dbReference type="Pfam" id="PF22936">
    <property type="entry name" value="Pol_BBD"/>
    <property type="match status" value="1"/>
</dbReference>
<dbReference type="Pfam" id="PF14223">
    <property type="entry name" value="Retrotran_gag_2"/>
    <property type="match status" value="1"/>
</dbReference>
<gene>
    <name evidence="8" type="ORF">SHERM_01090</name>
</gene>
<feature type="region of interest" description="Disordered" evidence="6">
    <location>
        <begin position="549"/>
        <end position="594"/>
    </location>
</feature>
<evidence type="ECO:0000256" key="4">
    <source>
        <dbReference type="ARBA" id="ARBA00022833"/>
    </source>
</evidence>
<dbReference type="GO" id="GO:0003676">
    <property type="term" value="F:nucleic acid binding"/>
    <property type="evidence" value="ECO:0007669"/>
    <property type="project" value="InterPro"/>
</dbReference>
<proteinExistence type="predicted"/>
<dbReference type="InterPro" id="IPR001878">
    <property type="entry name" value="Znf_CCHC"/>
</dbReference>
<keyword evidence="3 5" id="KW-0863">Zinc-finger</keyword>
<keyword evidence="9" id="KW-1185">Reference proteome</keyword>
<feature type="region of interest" description="Disordered" evidence="6">
    <location>
        <begin position="1"/>
        <end position="29"/>
    </location>
</feature>
<dbReference type="SMART" id="SM00343">
    <property type="entry name" value="ZnF_C2HC"/>
    <property type="match status" value="2"/>
</dbReference>
<keyword evidence="4" id="KW-0862">Zinc</keyword>
<keyword evidence="1" id="KW-0479">Metal-binding</keyword>
<evidence type="ECO:0000259" key="7">
    <source>
        <dbReference type="PROSITE" id="PS50158"/>
    </source>
</evidence>
<feature type="compositionally biased region" description="Basic and acidic residues" evidence="6">
    <location>
        <begin position="569"/>
        <end position="579"/>
    </location>
</feature>
<evidence type="ECO:0000256" key="2">
    <source>
        <dbReference type="ARBA" id="ARBA00022737"/>
    </source>
</evidence>
<evidence type="ECO:0000256" key="3">
    <source>
        <dbReference type="ARBA" id="ARBA00022771"/>
    </source>
</evidence>
<accession>A0A9N7MYN5</accession>
<dbReference type="OrthoDB" id="513620at2759"/>
<comment type="caution">
    <text evidence="8">The sequence shown here is derived from an EMBL/GenBank/DDBJ whole genome shotgun (WGS) entry which is preliminary data.</text>
</comment>
<dbReference type="InterPro" id="IPR054722">
    <property type="entry name" value="PolX-like_BBD"/>
</dbReference>
<organism evidence="8 9">
    <name type="scientific">Striga hermonthica</name>
    <name type="common">Purple witchweed</name>
    <name type="synonym">Buchnera hermonthica</name>
    <dbReference type="NCBI Taxonomy" id="68872"/>
    <lineage>
        <taxon>Eukaryota</taxon>
        <taxon>Viridiplantae</taxon>
        <taxon>Streptophyta</taxon>
        <taxon>Embryophyta</taxon>
        <taxon>Tracheophyta</taxon>
        <taxon>Spermatophyta</taxon>
        <taxon>Magnoliopsida</taxon>
        <taxon>eudicotyledons</taxon>
        <taxon>Gunneridae</taxon>
        <taxon>Pentapetalae</taxon>
        <taxon>asterids</taxon>
        <taxon>lamiids</taxon>
        <taxon>Lamiales</taxon>
        <taxon>Orobanchaceae</taxon>
        <taxon>Buchnereae</taxon>
        <taxon>Striga</taxon>
    </lineage>
</organism>
<dbReference type="SUPFAM" id="SSF57756">
    <property type="entry name" value="Retrovirus zinc finger-like domains"/>
    <property type="match status" value="2"/>
</dbReference>
<name>A0A9N7MYN5_STRHE</name>
<dbReference type="EMBL" id="CACSLK010016925">
    <property type="protein sequence ID" value="CAA0818227.1"/>
    <property type="molecule type" value="Genomic_DNA"/>
</dbReference>
<dbReference type="PANTHER" id="PTHR47103">
    <property type="entry name" value="DNA-BINDING PROTEIN"/>
    <property type="match status" value="1"/>
</dbReference>
<dbReference type="Proteomes" id="UP001153555">
    <property type="component" value="Unassembled WGS sequence"/>
</dbReference>
<dbReference type="Pfam" id="PF00098">
    <property type="entry name" value="zf-CCHC"/>
    <property type="match status" value="2"/>
</dbReference>
<dbReference type="AlphaFoldDB" id="A0A9N7MYN5"/>
<evidence type="ECO:0000313" key="8">
    <source>
        <dbReference type="EMBL" id="CAA0818227.1"/>
    </source>
</evidence>
<evidence type="ECO:0000313" key="9">
    <source>
        <dbReference type="Proteomes" id="UP001153555"/>
    </source>
</evidence>
<dbReference type="GO" id="GO:0008270">
    <property type="term" value="F:zinc ion binding"/>
    <property type="evidence" value="ECO:0007669"/>
    <property type="project" value="UniProtKB-KW"/>
</dbReference>
<dbReference type="PROSITE" id="PS50158">
    <property type="entry name" value="ZF_CCHC"/>
    <property type="match status" value="2"/>
</dbReference>
<evidence type="ECO:0000256" key="1">
    <source>
        <dbReference type="ARBA" id="ARBA00022723"/>
    </source>
</evidence>
<feature type="domain" description="CCHC-type" evidence="7">
    <location>
        <begin position="186"/>
        <end position="201"/>
    </location>
</feature>
<dbReference type="InterPro" id="IPR013103">
    <property type="entry name" value="RVT_2"/>
</dbReference>
<feature type="domain" description="CCHC-type" evidence="7">
    <location>
        <begin position="603"/>
        <end position="618"/>
    </location>
</feature>
<reference evidence="8" key="1">
    <citation type="submission" date="2019-12" db="EMBL/GenBank/DDBJ databases">
        <authorList>
            <person name="Scholes J."/>
        </authorList>
    </citation>
    <scope>NUCLEOTIDE SEQUENCE</scope>
</reference>
<sequence length="657" mass="74425">MADESKSLLAQQGIQKGLRAEKPKGMEDDDWQDLQERAAETIWLCLADEVMYHKRLYGMKMQEGTNLGQHVNIFNQVVTDLASLEVKIEDEDKAMILLCSLPPSYEHMVTTLTYGKETIKTEEITSALLAHNQRKQKSEESSSQSDNLYVKGNHDRGRKQVRDNSGNRNFISKSRDESKGKKTVTCYKCKEQGHFKRDCPKWKKQTADMSSKSANVVQNEESDCSDGDMLCISTTQYDDAWILNSGCSYYITPNRECFATYKPDNSGSVFLGDDRCCDIVGIGDVKIRINGFIPKADEDRETIKIVKGGLTVMKGRITTGNIYKLLGILDKGESSSSAPDDVDHDVSGPTDVPESYKLARDRVRRTNIQAPIGYKRCEFDCCVYTKSLGDGSMIFLLLYVDDMLIAAKNMRDIVDLKSLLSQEFEMKDLGAAKKIFRMEIHRDRGSKKLWLSQKGYVEKCPKSDKETQDMVEIPYASAVGCLMYAMTRVKDLLAQQGIQKGLRAEKPKGMEDDDWQDLQERAAETIRLCLADEVMYHTEEITSALLAHNQRKQKSGESSSQSNSLYVKGNHDRGRKQVRDNSGNRNFISKSRDKSKGRKTVTCYKCKEQGHFKRDCPKWKKQTADMSFKSVNVVQNEESDCSDGYMLSISTTQYDDD</sequence>
<dbReference type="Pfam" id="PF07727">
    <property type="entry name" value="RVT_2"/>
    <property type="match status" value="1"/>
</dbReference>
<dbReference type="PANTHER" id="PTHR47103:SF8">
    <property type="entry name" value="DNA-BINDING PROTEIN"/>
    <property type="match status" value="1"/>
</dbReference>
<evidence type="ECO:0000256" key="6">
    <source>
        <dbReference type="SAM" id="MobiDB-lite"/>
    </source>
</evidence>
<feature type="compositionally biased region" description="Polar residues" evidence="6">
    <location>
        <begin position="163"/>
        <end position="172"/>
    </location>
</feature>
<keyword evidence="2" id="KW-0677">Repeat</keyword>
<feature type="region of interest" description="Disordered" evidence="6">
    <location>
        <begin position="131"/>
        <end position="176"/>
    </location>
</feature>
<feature type="compositionally biased region" description="Basic and acidic residues" evidence="6">
    <location>
        <begin position="152"/>
        <end position="162"/>
    </location>
</feature>
<protein>
    <submittedName>
        <fullName evidence="8">Probable prolyl 4-hydroxylase 11</fullName>
    </submittedName>
</protein>
<dbReference type="InterPro" id="IPR036875">
    <property type="entry name" value="Znf_CCHC_sf"/>
</dbReference>
<evidence type="ECO:0000256" key="5">
    <source>
        <dbReference type="PROSITE-ProRule" id="PRU00047"/>
    </source>
</evidence>
<dbReference type="Gene3D" id="4.10.60.10">
    <property type="entry name" value="Zinc finger, CCHC-type"/>
    <property type="match status" value="2"/>
</dbReference>
<feature type="region of interest" description="Disordered" evidence="6">
    <location>
        <begin position="334"/>
        <end position="353"/>
    </location>
</feature>